<organism evidence="2 3">
    <name type="scientific">Sulfurifustis variabilis</name>
    <dbReference type="NCBI Taxonomy" id="1675686"/>
    <lineage>
        <taxon>Bacteria</taxon>
        <taxon>Pseudomonadati</taxon>
        <taxon>Pseudomonadota</taxon>
        <taxon>Gammaproteobacteria</taxon>
        <taxon>Acidiferrobacterales</taxon>
        <taxon>Acidiferrobacteraceae</taxon>
        <taxon>Sulfurifustis</taxon>
    </lineage>
</organism>
<keyword evidence="1" id="KW-0812">Transmembrane</keyword>
<dbReference type="AlphaFoldDB" id="A0A1B4V438"/>
<keyword evidence="1" id="KW-0472">Membrane</keyword>
<dbReference type="Proteomes" id="UP000218899">
    <property type="component" value="Chromosome"/>
</dbReference>
<feature type="transmembrane region" description="Helical" evidence="1">
    <location>
        <begin position="42"/>
        <end position="62"/>
    </location>
</feature>
<feature type="transmembrane region" description="Helical" evidence="1">
    <location>
        <begin position="12"/>
        <end position="30"/>
    </location>
</feature>
<dbReference type="KEGG" id="sva:SVA_1756"/>
<gene>
    <name evidence="2" type="ORF">SVA_1756</name>
</gene>
<name>A0A1B4V438_9GAMM</name>
<protein>
    <submittedName>
        <fullName evidence="2">Uncharacterized protein</fullName>
    </submittedName>
</protein>
<sequence>MTKFENARCSVWPCGVSSVGALIVVSLGLYGQNAWFYPSDQLIFFGSWLAVALGLVSTYLLYLYGDFSDERLQRQRMRKSFILLGAAVLLPLMLWFAFCLGAPAIVASALGPNDRIVTTVSEKTQRGALKRN</sequence>
<dbReference type="EMBL" id="AP014936">
    <property type="protein sequence ID" value="BAU48310.1"/>
    <property type="molecule type" value="Genomic_DNA"/>
</dbReference>
<keyword evidence="3" id="KW-1185">Reference proteome</keyword>
<keyword evidence="1" id="KW-1133">Transmembrane helix</keyword>
<proteinExistence type="predicted"/>
<feature type="transmembrane region" description="Helical" evidence="1">
    <location>
        <begin position="82"/>
        <end position="106"/>
    </location>
</feature>
<accession>A0A1B4V438</accession>
<evidence type="ECO:0000313" key="3">
    <source>
        <dbReference type="Proteomes" id="UP000218899"/>
    </source>
</evidence>
<evidence type="ECO:0000313" key="2">
    <source>
        <dbReference type="EMBL" id="BAU48310.1"/>
    </source>
</evidence>
<reference evidence="2 3" key="1">
    <citation type="submission" date="2015-08" db="EMBL/GenBank/DDBJ databases">
        <title>Complete genome sequence of Sulfurifustis variabilis.</title>
        <authorList>
            <person name="Miura A."/>
            <person name="Kojima H."/>
            <person name="Fukui M."/>
        </authorList>
    </citation>
    <scope>NUCLEOTIDE SEQUENCE [LARGE SCALE GENOMIC DNA]</scope>
    <source>
        <strain evidence="3">skN76</strain>
    </source>
</reference>
<evidence type="ECO:0000256" key="1">
    <source>
        <dbReference type="SAM" id="Phobius"/>
    </source>
</evidence>